<dbReference type="EMBL" id="BPLR01015857">
    <property type="protein sequence ID" value="GIY79198.1"/>
    <property type="molecule type" value="Genomic_DNA"/>
</dbReference>
<accession>A0AAV4WAC6</accession>
<evidence type="ECO:0000313" key="1">
    <source>
        <dbReference type="EMBL" id="GIY79198.1"/>
    </source>
</evidence>
<reference evidence="1 2" key="1">
    <citation type="submission" date="2021-06" db="EMBL/GenBank/DDBJ databases">
        <title>Caerostris extrusa draft genome.</title>
        <authorList>
            <person name="Kono N."/>
            <person name="Arakawa K."/>
        </authorList>
    </citation>
    <scope>NUCLEOTIDE SEQUENCE [LARGE SCALE GENOMIC DNA]</scope>
</reference>
<sequence length="122" mass="13111">MKSASVVGGKRNKYPKILFETPFTRPGTIAGIPASLEANVTNIRRFFPRRLSHAGERSPEWKIAIPSRGNLVGASEEGAITTVCLQGPCLCTPLGRASLTTYRNNKSSRPLLVGGGRFLSAI</sequence>
<keyword evidence="2" id="KW-1185">Reference proteome</keyword>
<dbReference type="AlphaFoldDB" id="A0AAV4WAC6"/>
<name>A0AAV4WAC6_CAEEX</name>
<protein>
    <submittedName>
        <fullName evidence="1">Uncharacterized protein</fullName>
    </submittedName>
</protein>
<evidence type="ECO:0000313" key="2">
    <source>
        <dbReference type="Proteomes" id="UP001054945"/>
    </source>
</evidence>
<comment type="caution">
    <text evidence="1">The sequence shown here is derived from an EMBL/GenBank/DDBJ whole genome shotgun (WGS) entry which is preliminary data.</text>
</comment>
<organism evidence="1 2">
    <name type="scientific">Caerostris extrusa</name>
    <name type="common">Bark spider</name>
    <name type="synonym">Caerostris bankana</name>
    <dbReference type="NCBI Taxonomy" id="172846"/>
    <lineage>
        <taxon>Eukaryota</taxon>
        <taxon>Metazoa</taxon>
        <taxon>Ecdysozoa</taxon>
        <taxon>Arthropoda</taxon>
        <taxon>Chelicerata</taxon>
        <taxon>Arachnida</taxon>
        <taxon>Araneae</taxon>
        <taxon>Araneomorphae</taxon>
        <taxon>Entelegynae</taxon>
        <taxon>Araneoidea</taxon>
        <taxon>Araneidae</taxon>
        <taxon>Caerostris</taxon>
    </lineage>
</organism>
<dbReference type="Proteomes" id="UP001054945">
    <property type="component" value="Unassembled WGS sequence"/>
</dbReference>
<gene>
    <name evidence="1" type="ORF">CEXT_15481</name>
</gene>
<proteinExistence type="predicted"/>